<dbReference type="RefSeq" id="WP_314509138.1">
    <property type="nucleotide sequence ID" value="NZ_JASJOU010000001.1"/>
</dbReference>
<evidence type="ECO:0000313" key="2">
    <source>
        <dbReference type="EMBL" id="MDJ1499609.1"/>
    </source>
</evidence>
<accession>A0AAE3R0T3</accession>
<dbReference type="Proteomes" id="UP001232063">
    <property type="component" value="Unassembled WGS sequence"/>
</dbReference>
<dbReference type="InterPro" id="IPR034660">
    <property type="entry name" value="DinB/YfiT-like"/>
</dbReference>
<dbReference type="SUPFAM" id="SSF109854">
    <property type="entry name" value="DinB/YfiT-like putative metalloenzymes"/>
    <property type="match status" value="1"/>
</dbReference>
<sequence length="173" mass="20039">MIPASEKDTLYEALAEAFEAFISMISQFDESVVNTAPFTGSWTPAQVVTHILLATDGLPDSKITPTNRVYDSCLPQIRPWWEDWNQKFQSPESLEPDSLPHEKSELITELKRVKDKDLAIVREKDLTIICQDFELPGVGYLTRYEWLWFIQMHLKRHKSQLENMVNRSLEAGR</sequence>
<protein>
    <submittedName>
        <fullName evidence="2">DinB family protein</fullName>
    </submittedName>
</protein>
<dbReference type="InterPro" id="IPR024775">
    <property type="entry name" value="DinB-like"/>
</dbReference>
<feature type="domain" description="DinB-like" evidence="1">
    <location>
        <begin position="14"/>
        <end position="160"/>
    </location>
</feature>
<dbReference type="Pfam" id="PF12867">
    <property type="entry name" value="DinB_2"/>
    <property type="match status" value="1"/>
</dbReference>
<evidence type="ECO:0000313" key="3">
    <source>
        <dbReference type="Proteomes" id="UP001232063"/>
    </source>
</evidence>
<name>A0AAE3R0T3_9BACT</name>
<gene>
    <name evidence="2" type="ORF">QNI22_03085</name>
</gene>
<proteinExistence type="predicted"/>
<keyword evidence="3" id="KW-1185">Reference proteome</keyword>
<organism evidence="2 3">
    <name type="scientific">Xanthocytophaga agilis</name>
    <dbReference type="NCBI Taxonomy" id="3048010"/>
    <lineage>
        <taxon>Bacteria</taxon>
        <taxon>Pseudomonadati</taxon>
        <taxon>Bacteroidota</taxon>
        <taxon>Cytophagia</taxon>
        <taxon>Cytophagales</taxon>
        <taxon>Rhodocytophagaceae</taxon>
        <taxon>Xanthocytophaga</taxon>
    </lineage>
</organism>
<reference evidence="2" key="1">
    <citation type="submission" date="2023-05" db="EMBL/GenBank/DDBJ databases">
        <authorList>
            <person name="Zhang X."/>
        </authorList>
    </citation>
    <scope>NUCLEOTIDE SEQUENCE</scope>
    <source>
        <strain evidence="2">BD1B2-1</strain>
    </source>
</reference>
<dbReference type="EMBL" id="JASJOU010000001">
    <property type="protein sequence ID" value="MDJ1499609.1"/>
    <property type="molecule type" value="Genomic_DNA"/>
</dbReference>
<dbReference type="Gene3D" id="1.20.120.450">
    <property type="entry name" value="dinb family like domain"/>
    <property type="match status" value="1"/>
</dbReference>
<dbReference type="AlphaFoldDB" id="A0AAE3R0T3"/>
<evidence type="ECO:0000259" key="1">
    <source>
        <dbReference type="Pfam" id="PF12867"/>
    </source>
</evidence>
<comment type="caution">
    <text evidence="2">The sequence shown here is derived from an EMBL/GenBank/DDBJ whole genome shotgun (WGS) entry which is preliminary data.</text>
</comment>